<feature type="binding site" evidence="2">
    <location>
        <position position="240"/>
    </location>
    <ligand>
        <name>Zn(2+)</name>
        <dbReference type="ChEBI" id="CHEBI:29105"/>
    </ligand>
</feature>
<dbReference type="PANTHER" id="PTHR23135:SF7">
    <property type="entry name" value="LIPID II ISOGLUTAMINYL SYNTHASE (GLUTAMINE-HYDROLYZING) SUBUNIT MURT"/>
    <property type="match status" value="1"/>
</dbReference>
<proteinExistence type="inferred from homology"/>
<dbReference type="UniPathway" id="UPA00219"/>
<feature type="binding site" evidence="2">
    <location>
        <position position="215"/>
    </location>
    <ligand>
        <name>Zn(2+)</name>
        <dbReference type="ChEBI" id="CHEBI:29105"/>
    </ligand>
</feature>
<keyword evidence="2" id="KW-0961">Cell wall biogenesis/degradation</keyword>
<dbReference type="GO" id="GO:0016881">
    <property type="term" value="F:acid-amino acid ligase activity"/>
    <property type="evidence" value="ECO:0007669"/>
    <property type="project" value="InterPro"/>
</dbReference>
<dbReference type="GO" id="GO:0008270">
    <property type="term" value="F:zinc ion binding"/>
    <property type="evidence" value="ECO:0007669"/>
    <property type="project" value="UniProtKB-UniRule"/>
</dbReference>
<sequence>MFPSPRLLTALWLGKVAITVNRHIGHGGTSLPGMVGRKIAPQMLSSLASQLKKGAIVVTGTNGKTTTSKMLAAIMEKAGLTLTHNRAGANLISGITTAFIQSASVGGQIGSDLGIIEVDEATVPSLTEEVKPRAVVVTNFFRDQLDRFGELDKTVELVKKSLQKLPPQSLIILNADDPLVASLGVKHRGPILYYGIESRSYGNKDMSQSAETRFCRLCGKPLQYEWYYFGQLGHYHCPHCGFQRPKPQVRITDIELKGEEGSSFSLETPQGLLSITLSTPGFYNIYNALAAIAAASHMKTTQSSMQMGLEGYRTNFGRMERLDIGAERKAFLALIKNPTGCDEVIRTLRQNEGPKRLLIMIQDNAADGRDISWLWDADFESLEQIAPQLQSIATSGLRGEDMALRLSYAGLPAQKIQFIASIDEAIASTIEATGPGETLYILPTYTALLAAKTTLTRLGYSPKYWEE</sequence>
<dbReference type="Gene3D" id="3.40.1190.10">
    <property type="entry name" value="Mur-like, catalytic domain"/>
    <property type="match status" value="1"/>
</dbReference>
<name>A0A5Q2N8Z0_9FIRM</name>
<comment type="function">
    <text evidence="2">The lipid II isoglutaminyl synthase complex catalyzes the formation of alpha-D-isoglutamine in the cell wall lipid II stem peptide. The MurT subunit catalyzes the ATP-dependent amidation of D-glutamate residue of lipid II, converting it to an isoglutamine residue.</text>
</comment>
<evidence type="ECO:0000313" key="6">
    <source>
        <dbReference type="Proteomes" id="UP000366051"/>
    </source>
</evidence>
<dbReference type="InterPro" id="IPR013564">
    <property type="entry name" value="MurT_C"/>
</dbReference>
<dbReference type="GO" id="GO:0008360">
    <property type="term" value="P:regulation of cell shape"/>
    <property type="evidence" value="ECO:0007669"/>
    <property type="project" value="UniProtKB-KW"/>
</dbReference>
<comment type="catalytic activity">
    <reaction evidence="2">
        <text>beta-D-GlcNAc-(1-&gt;4)-Mur2Ac(oyl-L-Ala-gamma-D-Glu-L-Lys-D-Ala-D-Ala)-di-trans,octa-cis-undecaprenyl diphosphate + ATP = beta-D-GlcNAc-(1-&gt;4)-Mur2Ac(oyl-L-Ala-gamma-D-O-P-Glu-L-Lys-D-Ala-D-Ala)-di-trans,octa-cis-undecaprenyl diphosphate + ADP</text>
        <dbReference type="Rhea" id="RHEA:59488"/>
        <dbReference type="ChEBI" id="CHEBI:30616"/>
        <dbReference type="ChEBI" id="CHEBI:60033"/>
        <dbReference type="ChEBI" id="CHEBI:143132"/>
        <dbReference type="ChEBI" id="CHEBI:456216"/>
    </reaction>
</comment>
<dbReference type="GO" id="GO:0009252">
    <property type="term" value="P:peptidoglycan biosynthetic process"/>
    <property type="evidence" value="ECO:0007669"/>
    <property type="project" value="UniProtKB-UniRule"/>
</dbReference>
<dbReference type="KEGG" id="hcv:FTV88_2627"/>
<keyword evidence="2" id="KW-0547">Nucleotide-binding</keyword>
<feature type="active site" evidence="2">
    <location>
        <position position="370"/>
    </location>
</feature>
<dbReference type="OrthoDB" id="9803907at2"/>
<reference evidence="6" key="1">
    <citation type="submission" date="2019-11" db="EMBL/GenBank/DDBJ databases">
        <title>Genome sequence of Heliorestis convoluta strain HH, an alkaliphilic and minimalistic phototrophic bacterium from a soda lake in Egypt.</title>
        <authorList>
            <person name="Dewey E.D."/>
            <person name="Stokes L.M."/>
            <person name="Burchell B.M."/>
            <person name="Shaffer K.N."/>
            <person name="Huntington A.M."/>
            <person name="Baker J.M."/>
            <person name="Nadendla S."/>
            <person name="Giglio M.G."/>
            <person name="Touchman J.W."/>
            <person name="Blankenship R.E."/>
            <person name="Madigan M.T."/>
            <person name="Sattley W.M."/>
        </authorList>
    </citation>
    <scope>NUCLEOTIDE SEQUENCE [LARGE SCALE GENOMIC DNA]</scope>
    <source>
        <strain evidence="6">HH</strain>
    </source>
</reference>
<keyword evidence="2" id="KW-0067">ATP-binding</keyword>
<protein>
    <recommendedName>
        <fullName evidence="2">Lipid II isoglutaminyl synthase (glutamine-hydrolyzing) subunit MurT</fullName>
        <ecNumber evidence="2">6.3.5.13</ecNumber>
    </recommendedName>
</protein>
<feature type="domain" description="Lipid II isoglutaminyl synthase (glutamine-hydrolyzing) subunit MurT C-terminal" evidence="4">
    <location>
        <begin position="334"/>
        <end position="448"/>
    </location>
</feature>
<dbReference type="InterPro" id="IPR036565">
    <property type="entry name" value="Mur-like_cat_sf"/>
</dbReference>
<dbReference type="InterPro" id="IPR043703">
    <property type="entry name" value="Lipid_II_synth_MurT"/>
</dbReference>
<comment type="similarity">
    <text evidence="2">Belongs to the MurCDEF family. MurT subfamily.</text>
</comment>
<dbReference type="EMBL" id="CP045875">
    <property type="protein sequence ID" value="QGG48720.1"/>
    <property type="molecule type" value="Genomic_DNA"/>
</dbReference>
<dbReference type="GO" id="GO:0071555">
    <property type="term" value="P:cell wall organization"/>
    <property type="evidence" value="ECO:0007669"/>
    <property type="project" value="UniProtKB-KW"/>
</dbReference>
<dbReference type="GO" id="GO:0005524">
    <property type="term" value="F:ATP binding"/>
    <property type="evidence" value="ECO:0007669"/>
    <property type="project" value="UniProtKB-UniRule"/>
</dbReference>
<evidence type="ECO:0000256" key="1">
    <source>
        <dbReference type="ARBA" id="ARBA00004752"/>
    </source>
</evidence>
<dbReference type="EC" id="6.3.5.13" evidence="2"/>
<dbReference type="InterPro" id="IPR013221">
    <property type="entry name" value="Mur_ligase_cen"/>
</dbReference>
<keyword evidence="2" id="KW-0573">Peptidoglycan synthesis</keyword>
<comment type="catalytic activity">
    <reaction evidence="2">
        <text>beta-D-GlcNAc-(1-&gt;4)-Mur2Ac(oyl-L-Ala-gamma-D-Glu-L-Lys-D-Ala-D-Ala)-di-trans,octa-cis-undecaprenyl diphosphate + L-glutamine + ATP + H2O = beta-D-GlcNAc-(1-&gt;4)-Mur2Ac(oyl-L-Ala-D-isoglutaminyl-L-Lys-D-Ala-D-Ala)-di-trans,octa-cis-undecaprenyl diphosphate + L-glutamate + ADP + phosphate + H(+)</text>
        <dbReference type="Rhea" id="RHEA:57928"/>
        <dbReference type="ChEBI" id="CHEBI:15377"/>
        <dbReference type="ChEBI" id="CHEBI:15378"/>
        <dbReference type="ChEBI" id="CHEBI:29985"/>
        <dbReference type="ChEBI" id="CHEBI:30616"/>
        <dbReference type="ChEBI" id="CHEBI:43474"/>
        <dbReference type="ChEBI" id="CHEBI:58359"/>
        <dbReference type="ChEBI" id="CHEBI:60033"/>
        <dbReference type="ChEBI" id="CHEBI:62233"/>
        <dbReference type="ChEBI" id="CHEBI:456216"/>
        <dbReference type="EC" id="6.3.5.13"/>
    </reaction>
</comment>
<accession>A0A5Q2N8Z0</accession>
<dbReference type="GO" id="GO:0140282">
    <property type="term" value="F:carbon-nitrogen ligase activity on lipid II"/>
    <property type="evidence" value="ECO:0007669"/>
    <property type="project" value="UniProtKB-UniRule"/>
</dbReference>
<dbReference type="RefSeq" id="WP_153725834.1">
    <property type="nucleotide sequence ID" value="NZ_CP045875.1"/>
</dbReference>
<feature type="binding site" evidence="2">
    <location>
        <position position="237"/>
    </location>
    <ligand>
        <name>Zn(2+)</name>
        <dbReference type="ChEBI" id="CHEBI:29105"/>
    </ligand>
</feature>
<feature type="domain" description="Mur ligase central" evidence="3">
    <location>
        <begin position="58"/>
        <end position="230"/>
    </location>
</feature>
<dbReference type="SUPFAM" id="SSF53623">
    <property type="entry name" value="MurD-like peptide ligases, catalytic domain"/>
    <property type="match status" value="1"/>
</dbReference>
<comment type="subunit">
    <text evidence="2">Forms a heterodimer with GatD.</text>
</comment>
<comment type="catalytic activity">
    <reaction evidence="2">
        <text>beta-D-GlcNAc-(1-&gt;4)-Mur2Ac(oyl-L-Ala-gamma-D-O-P-Glu-L-Lys-D-Ala-D-Ala)-di-trans,octa-cis-undecaprenyl diphosphate + NH4(+) = beta-D-GlcNAc-(1-&gt;4)-Mur2Ac(oyl-L-Ala-D-isoglutaminyl-L-Lys-D-Ala-D-Ala)-di-trans,octa-cis-undecaprenyl diphosphate + phosphate + H(+)</text>
        <dbReference type="Rhea" id="RHEA:57932"/>
        <dbReference type="ChEBI" id="CHEBI:15378"/>
        <dbReference type="ChEBI" id="CHEBI:28938"/>
        <dbReference type="ChEBI" id="CHEBI:43474"/>
        <dbReference type="ChEBI" id="CHEBI:62233"/>
        <dbReference type="ChEBI" id="CHEBI:143132"/>
    </reaction>
</comment>
<evidence type="ECO:0000256" key="2">
    <source>
        <dbReference type="HAMAP-Rule" id="MF_02214"/>
    </source>
</evidence>
<keyword evidence="2" id="KW-0862">Zinc</keyword>
<dbReference type="Pfam" id="PF08353">
    <property type="entry name" value="MurT_C"/>
    <property type="match status" value="1"/>
</dbReference>
<dbReference type="PANTHER" id="PTHR23135">
    <property type="entry name" value="MUR LIGASE FAMILY MEMBER"/>
    <property type="match status" value="1"/>
</dbReference>
<feature type="binding site" evidence="2">
    <location>
        <position position="218"/>
    </location>
    <ligand>
        <name>Zn(2+)</name>
        <dbReference type="ChEBI" id="CHEBI:29105"/>
    </ligand>
</feature>
<evidence type="ECO:0000313" key="5">
    <source>
        <dbReference type="EMBL" id="QGG48720.1"/>
    </source>
</evidence>
<dbReference type="Pfam" id="PF08245">
    <property type="entry name" value="Mur_ligase_M"/>
    <property type="match status" value="1"/>
</dbReference>
<gene>
    <name evidence="2" type="primary">murT</name>
    <name evidence="5" type="ORF">FTV88_2627</name>
</gene>
<keyword evidence="6" id="KW-1185">Reference proteome</keyword>
<evidence type="ECO:0000259" key="4">
    <source>
        <dbReference type="Pfam" id="PF08353"/>
    </source>
</evidence>
<dbReference type="HAMAP" id="MF_02214">
    <property type="entry name" value="Lipid_II_synth_MurT"/>
    <property type="match status" value="1"/>
</dbReference>
<comment type="pathway">
    <text evidence="1 2">Cell wall biogenesis; peptidoglycan biosynthesis.</text>
</comment>
<dbReference type="AlphaFoldDB" id="A0A5Q2N8Z0"/>
<keyword evidence="2" id="KW-0436">Ligase</keyword>
<keyword evidence="2" id="KW-0479">Metal-binding</keyword>
<dbReference type="Proteomes" id="UP000366051">
    <property type="component" value="Chromosome"/>
</dbReference>
<keyword evidence="2" id="KW-0133">Cell shape</keyword>
<organism evidence="5 6">
    <name type="scientific">Heliorestis convoluta</name>
    <dbReference type="NCBI Taxonomy" id="356322"/>
    <lineage>
        <taxon>Bacteria</taxon>
        <taxon>Bacillati</taxon>
        <taxon>Bacillota</taxon>
        <taxon>Clostridia</taxon>
        <taxon>Eubacteriales</taxon>
        <taxon>Heliobacteriaceae</taxon>
        <taxon>Heliorestis</taxon>
    </lineage>
</organism>
<evidence type="ECO:0000259" key="3">
    <source>
        <dbReference type="Pfam" id="PF08245"/>
    </source>
</evidence>